<dbReference type="RefSeq" id="WP_308452489.1">
    <property type="nucleotide sequence ID" value="NZ_JAJEQR010000004.1"/>
</dbReference>
<evidence type="ECO:0000313" key="8">
    <source>
        <dbReference type="Proteomes" id="UP001198182"/>
    </source>
</evidence>
<dbReference type="Gene3D" id="1.20.1260.100">
    <property type="entry name" value="TspO/MBR protein"/>
    <property type="match status" value="1"/>
</dbReference>
<evidence type="ECO:0000256" key="1">
    <source>
        <dbReference type="ARBA" id="ARBA00004141"/>
    </source>
</evidence>
<dbReference type="CDD" id="cd15904">
    <property type="entry name" value="TSPO_MBR"/>
    <property type="match status" value="1"/>
</dbReference>
<comment type="subcellular location">
    <subcellularLocation>
        <location evidence="1">Membrane</location>
        <topology evidence="1">Multi-pass membrane protein</topology>
    </subcellularLocation>
</comment>
<gene>
    <name evidence="7" type="ORF">LKD81_01630</name>
</gene>
<evidence type="ECO:0000256" key="5">
    <source>
        <dbReference type="ARBA" id="ARBA00023136"/>
    </source>
</evidence>
<evidence type="ECO:0000256" key="2">
    <source>
        <dbReference type="ARBA" id="ARBA00007524"/>
    </source>
</evidence>
<dbReference type="GO" id="GO:0016020">
    <property type="term" value="C:membrane"/>
    <property type="evidence" value="ECO:0007669"/>
    <property type="project" value="UniProtKB-SubCell"/>
</dbReference>
<dbReference type="PIRSF" id="PIRSF005859">
    <property type="entry name" value="PBR"/>
    <property type="match status" value="1"/>
</dbReference>
<sequence>MNVKIFRSWAIAVAIPLGLGALAGFITGAGRYETMYHPPLSPPAWLFPVAWSLLYVLMGTASWLVWRSNSKYRDGALKIYAMQLMVNLIWPFLFFSWGAYLMAFLWILLLGYLIYWTWKEFSQIDTRAGSLIFIYFLWVIYAGYLNLVIAIHSLI</sequence>
<keyword evidence="4 6" id="KW-1133">Transmembrane helix</keyword>
<comment type="similarity">
    <text evidence="2">Belongs to the TspO/BZRP family.</text>
</comment>
<accession>A0AAE3JED1</accession>
<dbReference type="InterPro" id="IPR038330">
    <property type="entry name" value="TspO/MBR-related_sf"/>
</dbReference>
<keyword evidence="8" id="KW-1185">Reference proteome</keyword>
<dbReference type="Pfam" id="PF03073">
    <property type="entry name" value="TspO_MBR"/>
    <property type="match status" value="1"/>
</dbReference>
<feature type="transmembrane region" description="Helical" evidence="6">
    <location>
        <begin position="44"/>
        <end position="65"/>
    </location>
</feature>
<keyword evidence="3 6" id="KW-0812">Transmembrane</keyword>
<comment type="caution">
    <text evidence="7">The sequence shown here is derived from an EMBL/GenBank/DDBJ whole genome shotgun (WGS) entry which is preliminary data.</text>
</comment>
<dbReference type="InterPro" id="IPR004307">
    <property type="entry name" value="TspO_MBR"/>
</dbReference>
<proteinExistence type="inferred from homology"/>
<evidence type="ECO:0000313" key="7">
    <source>
        <dbReference type="EMBL" id="MCC2229702.1"/>
    </source>
</evidence>
<evidence type="ECO:0000256" key="6">
    <source>
        <dbReference type="SAM" id="Phobius"/>
    </source>
</evidence>
<dbReference type="FunFam" id="1.20.1260.100:FF:000001">
    <property type="entry name" value="translocator protein 2"/>
    <property type="match status" value="1"/>
</dbReference>
<keyword evidence="5 6" id="KW-0472">Membrane</keyword>
<dbReference type="GO" id="GO:0033013">
    <property type="term" value="P:tetrapyrrole metabolic process"/>
    <property type="evidence" value="ECO:0007669"/>
    <property type="project" value="UniProtKB-ARBA"/>
</dbReference>
<dbReference type="Proteomes" id="UP001198182">
    <property type="component" value="Unassembled WGS sequence"/>
</dbReference>
<dbReference type="PANTHER" id="PTHR10057">
    <property type="entry name" value="PERIPHERAL-TYPE BENZODIAZEPINE RECEPTOR"/>
    <property type="match status" value="1"/>
</dbReference>
<protein>
    <submittedName>
        <fullName evidence="7">Tryptophan-rich sensory protein</fullName>
    </submittedName>
</protein>
<feature type="transmembrane region" description="Helical" evidence="6">
    <location>
        <begin position="130"/>
        <end position="154"/>
    </location>
</feature>
<evidence type="ECO:0000256" key="3">
    <source>
        <dbReference type="ARBA" id="ARBA00022692"/>
    </source>
</evidence>
<organism evidence="7 8">
    <name type="scientific">Hominifimenecus microfluidus</name>
    <dbReference type="NCBI Taxonomy" id="2885348"/>
    <lineage>
        <taxon>Bacteria</taxon>
        <taxon>Bacillati</taxon>
        <taxon>Bacillota</taxon>
        <taxon>Clostridia</taxon>
        <taxon>Lachnospirales</taxon>
        <taxon>Lachnospiraceae</taxon>
        <taxon>Hominifimenecus</taxon>
    </lineage>
</organism>
<reference evidence="7" key="1">
    <citation type="submission" date="2021-10" db="EMBL/GenBank/DDBJ databases">
        <title>Anaerobic single-cell dispensing facilitates the cultivation of human gut bacteria.</title>
        <authorList>
            <person name="Afrizal A."/>
        </authorList>
    </citation>
    <scope>NUCLEOTIDE SEQUENCE</scope>
    <source>
        <strain evidence="7">CLA-AA-H215</strain>
    </source>
</reference>
<dbReference type="AlphaFoldDB" id="A0AAE3JED1"/>
<name>A0AAE3JED1_9FIRM</name>
<evidence type="ECO:0000256" key="4">
    <source>
        <dbReference type="ARBA" id="ARBA00022989"/>
    </source>
</evidence>
<dbReference type="PANTHER" id="PTHR10057:SF0">
    <property type="entry name" value="TRANSLOCATOR PROTEIN"/>
    <property type="match status" value="1"/>
</dbReference>
<dbReference type="EMBL" id="JAJEQR010000004">
    <property type="protein sequence ID" value="MCC2229702.1"/>
    <property type="molecule type" value="Genomic_DNA"/>
</dbReference>
<feature type="transmembrane region" description="Helical" evidence="6">
    <location>
        <begin position="9"/>
        <end position="32"/>
    </location>
</feature>